<feature type="domain" description="Phospholipase A2-like" evidence="1">
    <location>
        <begin position="50"/>
        <end position="132"/>
    </location>
</feature>
<dbReference type="RefSeq" id="NP_048150.1">
    <property type="nucleotide sequence ID" value="NC_001993.1"/>
</dbReference>
<dbReference type="GO" id="GO:0005198">
    <property type="term" value="F:structural molecule activity"/>
    <property type="evidence" value="ECO:0007669"/>
    <property type="project" value="InterPro"/>
</dbReference>
<name>Q9YW13_MSEPV</name>
<protein>
    <recommendedName>
        <fullName evidence="1">Phospholipase A2-like domain-containing protein</fullName>
    </recommendedName>
</protein>
<dbReference type="KEGG" id="vg:1449896"/>
<dbReference type="Proteomes" id="UP000172353">
    <property type="component" value="Segment"/>
</dbReference>
<dbReference type="OrthoDB" id="20937at10239"/>
<accession>Q9YW13</accession>
<organism evidence="2 3">
    <name type="scientific">Melanoplus sanguinipes entomopoxvirus</name>
    <name type="common">MsEPV</name>
    <dbReference type="NCBI Taxonomy" id="83191"/>
    <lineage>
        <taxon>Viruses</taxon>
        <taxon>Varidnaviria</taxon>
        <taxon>Bamfordvirae</taxon>
        <taxon>Nucleocytoviricota</taxon>
        <taxon>Pokkesviricetes</taxon>
        <taxon>Chitovirales</taxon>
        <taxon>Poxviridae</taxon>
        <taxon>Entomopoxvirinae</taxon>
        <taxon>Deltaentomopoxvirus</taxon>
        <taxon>Deltaentomopoxvirus msanguinipes</taxon>
    </lineage>
</organism>
<organismHost>
    <name type="scientific">Melanoplus sanguinipes</name>
    <name type="common">Migratory grasshopper</name>
    <dbReference type="NCBI Taxonomy" id="65742"/>
</organismHost>
<dbReference type="EMBL" id="AF063866">
    <property type="protein sequence ID" value="AAC97633.1"/>
    <property type="molecule type" value="Genomic_DNA"/>
</dbReference>
<dbReference type="Pfam" id="PF08398">
    <property type="entry name" value="Phospholip_A2_4"/>
    <property type="match status" value="1"/>
</dbReference>
<dbReference type="PIR" id="T28240">
    <property type="entry name" value="T28240"/>
</dbReference>
<proteinExistence type="predicted"/>
<sequence>MECSNCLNYNIQKFKYDYNKLSNSINMIFTCDKCNYDTECVLHIKSHRKKEYHIPGYNNCGPGTDVIYNIRNDILPRNETDVHCFFHDIAYYIYKDKERRKKADKILYKNLLNLKKPHSISIPIINAILKIKMINNMY</sequence>
<evidence type="ECO:0000259" key="1">
    <source>
        <dbReference type="Pfam" id="PF08398"/>
    </source>
</evidence>
<gene>
    <name evidence="2" type="primary">MSV079</name>
</gene>
<evidence type="ECO:0000313" key="3">
    <source>
        <dbReference type="Proteomes" id="UP000172353"/>
    </source>
</evidence>
<dbReference type="InterPro" id="IPR013607">
    <property type="entry name" value="Phospholipase_A2-like"/>
</dbReference>
<reference evidence="2 3" key="1">
    <citation type="journal article" date="1999" name="J. Virol.">
        <title>The genome of Melanoplus sanguinipes entomopoxvirus.</title>
        <authorList>
            <person name="Afonso C.L."/>
            <person name="Tulman E.R."/>
            <person name="Lu Z."/>
            <person name="Oma E."/>
            <person name="Kutish G.F."/>
            <person name="Rock D.L."/>
        </authorList>
    </citation>
    <scope>NUCLEOTIDE SEQUENCE [LARGE SCALE GENOMIC DNA]</scope>
    <source>
        <strain evidence="2">Tucson</strain>
    </source>
</reference>
<keyword evidence="3" id="KW-1185">Reference proteome</keyword>
<dbReference type="GeneID" id="1449896"/>
<evidence type="ECO:0000313" key="2">
    <source>
        <dbReference type="EMBL" id="AAC97633.1"/>
    </source>
</evidence>